<dbReference type="AlphaFoldDB" id="A0A067SU79"/>
<keyword evidence="1" id="KW-0732">Signal</keyword>
<evidence type="ECO:0008006" key="4">
    <source>
        <dbReference type="Google" id="ProtNLM"/>
    </source>
</evidence>
<feature type="chain" id="PRO_5001646149" description="GPI-GlcNAc transferase complex PIG-H component conserved domain-containing protein" evidence="1">
    <location>
        <begin position="21"/>
        <end position="126"/>
    </location>
</feature>
<reference evidence="3" key="1">
    <citation type="journal article" date="2014" name="Proc. Natl. Acad. Sci. U.S.A.">
        <title>Extensive sampling of basidiomycete genomes demonstrates inadequacy of the white-rot/brown-rot paradigm for wood decay fungi.</title>
        <authorList>
            <person name="Riley R."/>
            <person name="Salamov A.A."/>
            <person name="Brown D.W."/>
            <person name="Nagy L.G."/>
            <person name="Floudas D."/>
            <person name="Held B.W."/>
            <person name="Levasseur A."/>
            <person name="Lombard V."/>
            <person name="Morin E."/>
            <person name="Otillar R."/>
            <person name="Lindquist E.A."/>
            <person name="Sun H."/>
            <person name="LaButti K.M."/>
            <person name="Schmutz J."/>
            <person name="Jabbour D."/>
            <person name="Luo H."/>
            <person name="Baker S.E."/>
            <person name="Pisabarro A.G."/>
            <person name="Walton J.D."/>
            <person name="Blanchette R.A."/>
            <person name="Henrissat B."/>
            <person name="Martin F."/>
            <person name="Cullen D."/>
            <person name="Hibbett D.S."/>
            <person name="Grigoriev I.V."/>
        </authorList>
    </citation>
    <scope>NUCLEOTIDE SEQUENCE [LARGE SCALE GENOMIC DNA]</scope>
    <source>
        <strain evidence="3">CBS 339.88</strain>
    </source>
</reference>
<dbReference type="EMBL" id="KL142385">
    <property type="protein sequence ID" value="KDR73622.1"/>
    <property type="molecule type" value="Genomic_DNA"/>
</dbReference>
<name>A0A067SU79_GALM3</name>
<evidence type="ECO:0000256" key="1">
    <source>
        <dbReference type="SAM" id="SignalP"/>
    </source>
</evidence>
<dbReference type="HOGENOM" id="CLU_1981744_0_0_1"/>
<accession>A0A067SU79</accession>
<evidence type="ECO:0000313" key="3">
    <source>
        <dbReference type="Proteomes" id="UP000027222"/>
    </source>
</evidence>
<sequence length="126" mass="14281">MWTIPFLVFCLAFPLNLSPTSPPPPSFSSFLAVYTFFELQLPFVHLPYHYTTFYGFLCNIIIISACLHRSASSWISAQLAVALSVSQKYSKSGYLKRTARMLFVKEQVIATEDMFFTAVSLEYRGG</sequence>
<evidence type="ECO:0000313" key="2">
    <source>
        <dbReference type="EMBL" id="KDR73622.1"/>
    </source>
</evidence>
<protein>
    <recommendedName>
        <fullName evidence="4">GPI-GlcNAc transferase complex PIG-H component conserved domain-containing protein</fullName>
    </recommendedName>
</protein>
<dbReference type="Proteomes" id="UP000027222">
    <property type="component" value="Unassembled WGS sequence"/>
</dbReference>
<proteinExistence type="predicted"/>
<gene>
    <name evidence="2" type="ORF">GALMADRAFT_623486</name>
</gene>
<feature type="signal peptide" evidence="1">
    <location>
        <begin position="1"/>
        <end position="20"/>
    </location>
</feature>
<keyword evidence="3" id="KW-1185">Reference proteome</keyword>
<organism evidence="2 3">
    <name type="scientific">Galerina marginata (strain CBS 339.88)</name>
    <dbReference type="NCBI Taxonomy" id="685588"/>
    <lineage>
        <taxon>Eukaryota</taxon>
        <taxon>Fungi</taxon>
        <taxon>Dikarya</taxon>
        <taxon>Basidiomycota</taxon>
        <taxon>Agaricomycotina</taxon>
        <taxon>Agaricomycetes</taxon>
        <taxon>Agaricomycetidae</taxon>
        <taxon>Agaricales</taxon>
        <taxon>Agaricineae</taxon>
        <taxon>Strophariaceae</taxon>
        <taxon>Galerina</taxon>
    </lineage>
</organism>